<dbReference type="InterPro" id="IPR017926">
    <property type="entry name" value="GATASE"/>
</dbReference>
<dbReference type="GO" id="GO:0004088">
    <property type="term" value="F:carbamoyl-phosphate synthase (glutamine-hydrolyzing) activity"/>
    <property type="evidence" value="ECO:0007669"/>
    <property type="project" value="UniProtKB-EC"/>
</dbReference>
<dbReference type="NCBIfam" id="TIGR01368">
    <property type="entry name" value="CPSaseIIsmall"/>
    <property type="match status" value="1"/>
</dbReference>
<dbReference type="GO" id="GO:0005524">
    <property type="term" value="F:ATP binding"/>
    <property type="evidence" value="ECO:0007669"/>
    <property type="project" value="UniProtKB-UniRule"/>
</dbReference>
<dbReference type="NCBIfam" id="NF009455">
    <property type="entry name" value="PRK12815.1"/>
    <property type="match status" value="1"/>
</dbReference>
<dbReference type="GO" id="GO:0004087">
    <property type="term" value="F:carbamoyl-phosphate synthase (ammonia) activity"/>
    <property type="evidence" value="ECO:0007669"/>
    <property type="project" value="UniProtKB-EC"/>
</dbReference>
<dbReference type="SUPFAM" id="SSF56059">
    <property type="entry name" value="Glutathione synthetase ATP-binding domain-like"/>
    <property type="match status" value="2"/>
</dbReference>
<evidence type="ECO:0000256" key="16">
    <source>
        <dbReference type="ARBA" id="ARBA00058513"/>
    </source>
</evidence>
<dbReference type="PROSITE" id="PS00867">
    <property type="entry name" value="CPSASE_2"/>
    <property type="match status" value="2"/>
</dbReference>
<evidence type="ECO:0000256" key="6">
    <source>
        <dbReference type="ARBA" id="ARBA00022598"/>
    </source>
</evidence>
<proteinExistence type="inferred from homology"/>
<dbReference type="InterPro" id="IPR058047">
    <property type="entry name" value="CPSase_preATP-grasp"/>
</dbReference>
<dbReference type="Proteomes" id="UP000780801">
    <property type="component" value="Unassembled WGS sequence"/>
</dbReference>
<comment type="catalytic activity">
    <reaction evidence="15">
        <text>hydrogencarbonate + L-glutamine + 2 ATP + H2O = carbamoyl phosphate + L-glutamate + 2 ADP + phosphate + 2 H(+)</text>
        <dbReference type="Rhea" id="RHEA:18633"/>
        <dbReference type="ChEBI" id="CHEBI:15377"/>
        <dbReference type="ChEBI" id="CHEBI:15378"/>
        <dbReference type="ChEBI" id="CHEBI:17544"/>
        <dbReference type="ChEBI" id="CHEBI:29985"/>
        <dbReference type="ChEBI" id="CHEBI:30616"/>
        <dbReference type="ChEBI" id="CHEBI:43474"/>
        <dbReference type="ChEBI" id="CHEBI:58228"/>
        <dbReference type="ChEBI" id="CHEBI:58359"/>
        <dbReference type="ChEBI" id="CHEBI:456216"/>
        <dbReference type="EC" id="6.3.5.5"/>
    </reaction>
</comment>
<evidence type="ECO:0000256" key="3">
    <source>
        <dbReference type="ARBA" id="ARBA00012738"/>
    </source>
</evidence>
<evidence type="ECO:0000256" key="19">
    <source>
        <dbReference type="PROSITE-ProRule" id="PRU00409"/>
    </source>
</evidence>
<dbReference type="GO" id="GO:0006541">
    <property type="term" value="P:glutamine metabolic process"/>
    <property type="evidence" value="ECO:0007669"/>
    <property type="project" value="InterPro"/>
</dbReference>
<dbReference type="AlphaFoldDB" id="A0A9P6FPH9"/>
<dbReference type="Pfam" id="PF02787">
    <property type="entry name" value="CPSase_L_D3"/>
    <property type="match status" value="1"/>
</dbReference>
<dbReference type="PRINTS" id="PR00096">
    <property type="entry name" value="GATASE"/>
</dbReference>
<feature type="non-terminal residue" evidence="21">
    <location>
        <position position="1235"/>
    </location>
</feature>
<evidence type="ECO:0000256" key="10">
    <source>
        <dbReference type="ARBA" id="ARBA00022741"/>
    </source>
</evidence>
<dbReference type="PRINTS" id="PR00097">
    <property type="entry name" value="ANTSNTHASEII"/>
</dbReference>
<feature type="domain" description="ATP-grasp" evidence="20">
    <location>
        <begin position="1018"/>
        <end position="1209"/>
    </location>
</feature>
<dbReference type="EC" id="6.3.5.5" evidence="3"/>
<evidence type="ECO:0000256" key="13">
    <source>
        <dbReference type="ARBA" id="ARBA00044063"/>
    </source>
</evidence>
<comment type="function">
    <text evidence="16">Multifunctional protein that encodes the first 2 enzymatic activities of the de novo pyrimidine pathway: carbamoylphosphate synthetase (CPSase; EC 6.3.5.5) and aspartate transcarbamylase (ATCase; EC 2.1.3.2). The CPSase-function is accomplished in 2 steps, by a glutamine-dependent amidotransferase activity (GATase) that binds and cleaves glutamine to produce ammonia, followed by an ammonium-dependent carbamoyl phosphate synthetase, which reacts with the ammonia, hydrogencarbonate and ATP to form carbamoyl phosphate. The endogenously produced carbamoyl phosphate is sequestered and channeled to the ATCase active site. ATCase then catalyzes the formation of carbamoyl-L-aspartate from L-aspartate and carbamoyl phosphate.</text>
</comment>
<dbReference type="SUPFAM" id="SSF52317">
    <property type="entry name" value="Class I glutamine amidotransferase-like"/>
    <property type="match status" value="1"/>
</dbReference>
<gene>
    <name evidence="21" type="ORF">BGW38_004866</name>
</gene>
<dbReference type="SUPFAM" id="SSF52021">
    <property type="entry name" value="Carbamoyl phosphate synthetase, small subunit N-terminal domain"/>
    <property type="match status" value="1"/>
</dbReference>
<dbReference type="FunFam" id="1.10.1030.10:FF:000001">
    <property type="entry name" value="Carbamoyl-phosphate synthase large chain"/>
    <property type="match status" value="1"/>
</dbReference>
<dbReference type="InterPro" id="IPR036897">
    <property type="entry name" value="CarbamoylP_synth_lsu_oligo_sf"/>
</dbReference>
<evidence type="ECO:0000313" key="21">
    <source>
        <dbReference type="EMBL" id="KAF9579044.1"/>
    </source>
</evidence>
<dbReference type="Pfam" id="PF00117">
    <property type="entry name" value="GATase"/>
    <property type="match status" value="1"/>
</dbReference>
<keyword evidence="8" id="KW-0479">Metal-binding</keyword>
<dbReference type="PANTHER" id="PTHR11405">
    <property type="entry name" value="CARBAMOYLTRANSFERASE FAMILY MEMBER"/>
    <property type="match status" value="1"/>
</dbReference>
<comment type="caution">
    <text evidence="21">The sequence shown here is derived from an EMBL/GenBank/DDBJ whole genome shotgun (WGS) entry which is preliminary data.</text>
</comment>
<reference evidence="21" key="1">
    <citation type="journal article" date="2020" name="Fungal Divers.">
        <title>Resolving the Mortierellaceae phylogeny through synthesis of multi-gene phylogenetics and phylogenomics.</title>
        <authorList>
            <person name="Vandepol N."/>
            <person name="Liber J."/>
            <person name="Desiro A."/>
            <person name="Na H."/>
            <person name="Kennedy M."/>
            <person name="Barry K."/>
            <person name="Grigoriev I.V."/>
            <person name="Miller A.N."/>
            <person name="O'Donnell K."/>
            <person name="Stajich J.E."/>
            <person name="Bonito G."/>
        </authorList>
    </citation>
    <scope>NUCLEOTIDE SEQUENCE</scope>
    <source>
        <strain evidence="21">KOD1015</strain>
    </source>
</reference>
<evidence type="ECO:0000256" key="14">
    <source>
        <dbReference type="ARBA" id="ARBA00047359"/>
    </source>
</evidence>
<dbReference type="InterPro" id="IPR006275">
    <property type="entry name" value="CPSase_lsu"/>
</dbReference>
<evidence type="ECO:0000313" key="22">
    <source>
        <dbReference type="Proteomes" id="UP000780801"/>
    </source>
</evidence>
<evidence type="ECO:0000256" key="12">
    <source>
        <dbReference type="ARBA" id="ARBA00023211"/>
    </source>
</evidence>
<dbReference type="Pfam" id="PF00988">
    <property type="entry name" value="CPSase_sm_chain"/>
    <property type="match status" value="1"/>
</dbReference>
<dbReference type="InterPro" id="IPR005483">
    <property type="entry name" value="CPSase_dom"/>
</dbReference>
<dbReference type="GO" id="GO:0006207">
    <property type="term" value="P:'de novo' pyrimidine nucleobase biosynthetic process"/>
    <property type="evidence" value="ECO:0007669"/>
    <property type="project" value="InterPro"/>
</dbReference>
<dbReference type="InterPro" id="IPR036480">
    <property type="entry name" value="CarbP_synth_ssu_N_sf"/>
</dbReference>
<dbReference type="InterPro" id="IPR005479">
    <property type="entry name" value="CPAse_ATP-bd"/>
</dbReference>
<evidence type="ECO:0000256" key="9">
    <source>
        <dbReference type="ARBA" id="ARBA00022737"/>
    </source>
</evidence>
<dbReference type="Gene3D" id="3.30.470.20">
    <property type="entry name" value="ATP-grasp fold, B domain"/>
    <property type="match status" value="2"/>
</dbReference>
<dbReference type="FunFam" id="3.40.50.880:FF:000025">
    <property type="entry name" value="Bifunctional pyrimidine biosynthesis protein"/>
    <property type="match status" value="1"/>
</dbReference>
<dbReference type="Gene3D" id="3.40.50.20">
    <property type="match status" value="2"/>
</dbReference>
<dbReference type="GO" id="GO:0006526">
    <property type="term" value="P:L-arginine biosynthetic process"/>
    <property type="evidence" value="ECO:0007669"/>
    <property type="project" value="UniProtKB-KW"/>
</dbReference>
<dbReference type="EMBL" id="JAABOA010003097">
    <property type="protein sequence ID" value="KAF9579044.1"/>
    <property type="molecule type" value="Genomic_DNA"/>
</dbReference>
<comment type="catalytic activity">
    <reaction evidence="14">
        <text>hydrogencarbonate + NH4(+) + 2 ATP = carbamoyl phosphate + 2 ADP + phosphate + 2 H(+)</text>
        <dbReference type="Rhea" id="RHEA:18029"/>
        <dbReference type="ChEBI" id="CHEBI:15378"/>
        <dbReference type="ChEBI" id="CHEBI:17544"/>
        <dbReference type="ChEBI" id="CHEBI:28938"/>
        <dbReference type="ChEBI" id="CHEBI:30616"/>
        <dbReference type="ChEBI" id="CHEBI:43474"/>
        <dbReference type="ChEBI" id="CHEBI:58228"/>
        <dbReference type="ChEBI" id="CHEBI:456216"/>
        <dbReference type="EC" id="6.3.4.16"/>
    </reaction>
</comment>
<dbReference type="PROSITE" id="PS51273">
    <property type="entry name" value="GATASE_TYPE_1"/>
    <property type="match status" value="1"/>
</dbReference>
<dbReference type="SUPFAM" id="SSF52440">
    <property type="entry name" value="PreATP-grasp domain"/>
    <property type="match status" value="2"/>
</dbReference>
<sequence>MVGYPESLTDPSYRGQILVLTFPLIGNYGVPSREVMDPLLKDLPKYFESNEIHIAGLIVGQYSQDFSHYLASSSLSAWLKEYNIPAIYGIDTRAMTKKIRSQGVMLGKILFPISVAGPTVVPAETEWMKTYQNVDWVDPNDRNLVAEVSLKAPKIYSPEPSTAVLGPNGKPLRILAVDVGMKFNQIRCFVARGVEVKVVPWDYDFNADTDYDGLFISNGPGDPTMTKVTIGHLTKALQIARTPIFGICLGHQLLALASGAQTKKMKFGNRGHNIPCTDMISGRCYISSQNHGYAVDVQTLPDTFMELFVNANDGSNEGIMHKTLPIFSVQFHPESTPGPRDTEYLFDVFFKAVDDFRNVRKVLVLGSGGLSIGQAGEFDYSGSQAIKALKEEGIYTVLINPNIATIQTSKGLADKVYFLPVTPEFVRKVILREKPDGIYVTFGGQTALSVGIKMKDEFEALGVRVLGTPIETIIATEDRELFAQRMLSIGEKIAQAQTAINVQEALAAANQIGYPVICRAAFALGGLGSGFANNDEELAELTSRAFATSPQVLIERSMKGWKEIEYEVVRDCRDNCITVCNMENFDPLGIHTGDSIVVAPSQTLSDEDYNMLRTTAVNVIRHLGVVGECNIQYALNPFSKEYCIIEVNARLSRSSALASKATGYPLAFVAAKLGLNIPLNEISNSVTKVTCACFEPSLDYCVVKIPRWDLNKFDRVSKALSSSMKSVGEVMAIGRTFEETIQKAIRAIDPSLVGFAAKETYPVIDDELKNPNDQRVFAIANALNQGYSVERIWELTNIDKWFLNKLQNIVRLEKTLCNFTASDLPASLIRSAKQLGFSDRQIAMSISSNELSVRRLRTDAGVTPFVKQIDTVAAEFPAFTNYLYMTYNAVEHDITFEDKGVMVLGSGVYRIGSSVEFDWCAVRAIRTLRSRGVKTVMVNYNPETVSTDYDEADRLYFENINLERILDIYEAESSSGVVISMGGQTPNNIALPLYRQNVKILGTSPEMIDTAENRYKFSRMLDQINVDQPLWKELTSLDDAGEFCNKVGYPVLVRPSYVLSGAAMNVVYSPDDLDNYLGQATAVSRDHPVVISKYIEDAKEIEMDAIAINGKLVMHVISEHVENAGVHSGDATLILPPQDLDPETIRKIEFATAKIGQALDVTGCYNIQFIAKDNEIKVIECNLRASRSMPFVSKVMEVDLIEMATNAMLGFPVEAYPESTIPKTGYVGIKVPQFS</sequence>
<dbReference type="NCBIfam" id="NF009475">
    <property type="entry name" value="PRK12838.1"/>
    <property type="match status" value="1"/>
</dbReference>
<keyword evidence="11 19" id="KW-0067">ATP-binding</keyword>
<evidence type="ECO:0000256" key="1">
    <source>
        <dbReference type="ARBA" id="ARBA00005077"/>
    </source>
</evidence>
<dbReference type="FunFam" id="3.40.50.20:FF:000002">
    <property type="entry name" value="Carbamoyl-phosphate synthase large chain"/>
    <property type="match status" value="1"/>
</dbReference>
<evidence type="ECO:0000256" key="8">
    <source>
        <dbReference type="ARBA" id="ARBA00022723"/>
    </source>
</evidence>
<dbReference type="PRINTS" id="PR00099">
    <property type="entry name" value="CPSGATASE"/>
</dbReference>
<keyword evidence="4" id="KW-0597">Phosphoprotein</keyword>
<dbReference type="GO" id="GO:0046872">
    <property type="term" value="F:metal ion binding"/>
    <property type="evidence" value="ECO:0007669"/>
    <property type="project" value="UniProtKB-KW"/>
</dbReference>
<keyword evidence="9" id="KW-0677">Repeat</keyword>
<keyword evidence="7" id="KW-0028">Amino-acid biosynthesis</keyword>
<comment type="similarity">
    <text evidence="2">Belongs to the CarB family.</text>
</comment>
<comment type="pathway">
    <text evidence="1">Amino-acid biosynthesis; L-arginine biosynthesis; carbamoyl phosphate from bicarbonate: step 1/1.</text>
</comment>
<dbReference type="FunFam" id="3.30.1490.20:FF:000001">
    <property type="entry name" value="Carbamoyl-phosphate synthase large chain"/>
    <property type="match status" value="1"/>
</dbReference>
<dbReference type="InterPro" id="IPR005480">
    <property type="entry name" value="CPSase_lsu_oligo"/>
</dbReference>
<dbReference type="PANTHER" id="PTHR11405:SF5">
    <property type="entry name" value="CAD PROTEIN"/>
    <property type="match status" value="1"/>
</dbReference>
<dbReference type="EC" id="6.3.4.16" evidence="13"/>
<dbReference type="FunFam" id="3.30.470.20:FF:000026">
    <property type="entry name" value="Carbamoyl-phosphate synthase large chain"/>
    <property type="match status" value="1"/>
</dbReference>
<keyword evidence="5" id="KW-0055">Arginine biosynthesis</keyword>
<dbReference type="Gene3D" id="1.10.1030.10">
    <property type="entry name" value="Carbamoyl-phosphate synthetase, large subunit oligomerisation domain"/>
    <property type="match status" value="1"/>
</dbReference>
<dbReference type="SMART" id="SM01097">
    <property type="entry name" value="CPSase_sm_chain"/>
    <property type="match status" value="1"/>
</dbReference>
<dbReference type="FunFam" id="3.40.50.20:FF:000011">
    <property type="entry name" value="CAD protein-like isoform X1"/>
    <property type="match status" value="1"/>
</dbReference>
<dbReference type="Gene3D" id="3.30.1490.20">
    <property type="entry name" value="ATP-grasp fold, A domain"/>
    <property type="match status" value="1"/>
</dbReference>
<evidence type="ECO:0000256" key="18">
    <source>
        <dbReference type="ARBA" id="ARBA00081752"/>
    </source>
</evidence>
<evidence type="ECO:0000256" key="5">
    <source>
        <dbReference type="ARBA" id="ARBA00022571"/>
    </source>
</evidence>
<dbReference type="InterPro" id="IPR011761">
    <property type="entry name" value="ATP-grasp"/>
</dbReference>
<dbReference type="PROSITE" id="PS00866">
    <property type="entry name" value="CPSASE_1"/>
    <property type="match status" value="1"/>
</dbReference>
<evidence type="ECO:0000256" key="11">
    <source>
        <dbReference type="ARBA" id="ARBA00022840"/>
    </source>
</evidence>
<dbReference type="InterPro" id="IPR013815">
    <property type="entry name" value="ATP_grasp_subdomain_1"/>
</dbReference>
<dbReference type="FunFam" id="3.30.470.20:FF:000001">
    <property type="entry name" value="Carbamoyl-phosphate synthase large chain"/>
    <property type="match status" value="1"/>
</dbReference>
<dbReference type="InterPro" id="IPR029062">
    <property type="entry name" value="Class_I_gatase-like"/>
</dbReference>
<dbReference type="Gene3D" id="3.50.30.20">
    <property type="entry name" value="Carbamoyl-phosphate synthase small subunit, N-terminal domain"/>
    <property type="match status" value="1"/>
</dbReference>
<evidence type="ECO:0000256" key="4">
    <source>
        <dbReference type="ARBA" id="ARBA00022553"/>
    </source>
</evidence>
<dbReference type="PROSITE" id="PS50975">
    <property type="entry name" value="ATP_GRASP"/>
    <property type="match status" value="2"/>
</dbReference>
<dbReference type="InterPro" id="IPR006274">
    <property type="entry name" value="CarbamoylP_synth_ssu"/>
</dbReference>
<dbReference type="CDD" id="cd01744">
    <property type="entry name" value="GATase1_CPSase"/>
    <property type="match status" value="1"/>
</dbReference>
<evidence type="ECO:0000256" key="7">
    <source>
        <dbReference type="ARBA" id="ARBA00022605"/>
    </source>
</evidence>
<keyword evidence="6" id="KW-0436">Ligase</keyword>
<dbReference type="Gene3D" id="3.40.50.880">
    <property type="match status" value="1"/>
</dbReference>
<dbReference type="Pfam" id="PF02786">
    <property type="entry name" value="CPSase_L_D2"/>
    <property type="match status" value="2"/>
</dbReference>
<dbReference type="NCBIfam" id="TIGR01369">
    <property type="entry name" value="CPSaseII_lrg"/>
    <property type="match status" value="1"/>
</dbReference>
<evidence type="ECO:0000256" key="17">
    <source>
        <dbReference type="ARBA" id="ARBA00074189"/>
    </source>
</evidence>
<name>A0A9P6FPH9_9FUNG</name>
<accession>A0A9P6FPH9</accession>
<dbReference type="GO" id="GO:0005951">
    <property type="term" value="C:carbamoyl-phosphate synthase complex"/>
    <property type="evidence" value="ECO:0007669"/>
    <property type="project" value="TreeGrafter"/>
</dbReference>
<dbReference type="SMART" id="SM01096">
    <property type="entry name" value="CPSase_L_D3"/>
    <property type="match status" value="1"/>
</dbReference>
<organism evidence="21 22">
    <name type="scientific">Lunasporangiospora selenospora</name>
    <dbReference type="NCBI Taxonomy" id="979761"/>
    <lineage>
        <taxon>Eukaryota</taxon>
        <taxon>Fungi</taxon>
        <taxon>Fungi incertae sedis</taxon>
        <taxon>Mucoromycota</taxon>
        <taxon>Mortierellomycotina</taxon>
        <taxon>Mortierellomycetes</taxon>
        <taxon>Mortierellales</taxon>
        <taxon>Mortierellaceae</taxon>
        <taxon>Lunasporangiospora</taxon>
    </lineage>
</organism>
<keyword evidence="22" id="KW-1185">Reference proteome</keyword>
<protein>
    <recommendedName>
        <fullName evidence="17">Carbamoyl phosphate synthase arginine-specific large chain</fullName>
        <ecNumber evidence="13">6.3.4.16</ecNumber>
        <ecNumber evidence="3">6.3.5.5</ecNumber>
    </recommendedName>
    <alternativeName>
        <fullName evidence="18">Pyrimidine-specific carbamoyl phosphate synthase-aspartate carbamoyl transferase</fullName>
    </alternativeName>
</protein>
<keyword evidence="12" id="KW-0464">Manganese</keyword>
<evidence type="ECO:0000256" key="2">
    <source>
        <dbReference type="ARBA" id="ARBA00009799"/>
    </source>
</evidence>
<dbReference type="InterPro" id="IPR002474">
    <property type="entry name" value="CarbamoylP_synth_ssu_N"/>
</dbReference>
<feature type="domain" description="ATP-grasp" evidence="20">
    <location>
        <begin position="483"/>
        <end position="675"/>
    </location>
</feature>
<evidence type="ECO:0000256" key="15">
    <source>
        <dbReference type="ARBA" id="ARBA00048816"/>
    </source>
</evidence>
<dbReference type="OrthoDB" id="1924069at2759"/>
<dbReference type="InterPro" id="IPR016185">
    <property type="entry name" value="PreATP-grasp_dom_sf"/>
</dbReference>
<dbReference type="InterPro" id="IPR035686">
    <property type="entry name" value="CPSase_GATase1"/>
</dbReference>
<dbReference type="Pfam" id="PF25596">
    <property type="entry name" value="CPSase_L_D1"/>
    <property type="match status" value="2"/>
</dbReference>
<dbReference type="SUPFAM" id="SSF48108">
    <property type="entry name" value="Carbamoyl phosphate synthetase, large subunit connection domain"/>
    <property type="match status" value="1"/>
</dbReference>
<evidence type="ECO:0000259" key="20">
    <source>
        <dbReference type="PROSITE" id="PS50975"/>
    </source>
</evidence>
<keyword evidence="10 19" id="KW-0547">Nucleotide-binding</keyword>
<dbReference type="PRINTS" id="PR00098">
    <property type="entry name" value="CPSASE"/>
</dbReference>
<dbReference type="NCBIfam" id="NF003671">
    <property type="entry name" value="PRK05294.1"/>
    <property type="match status" value="1"/>
</dbReference>